<reference evidence="1 2" key="1">
    <citation type="submission" date="2024-11" db="EMBL/GenBank/DDBJ databases">
        <title>The Natural Products Discovery Center: Release of the First 8490 Sequenced Strains for Exploring Actinobacteria Biosynthetic Diversity.</title>
        <authorList>
            <person name="Kalkreuter E."/>
            <person name="Kautsar S.A."/>
            <person name="Yang D."/>
            <person name="Bader C.D."/>
            <person name="Teijaro C.N."/>
            <person name="Fluegel L."/>
            <person name="Davis C.M."/>
            <person name="Simpson J.R."/>
            <person name="Lauterbach L."/>
            <person name="Steele A.D."/>
            <person name="Gui C."/>
            <person name="Meng S."/>
            <person name="Li G."/>
            <person name="Viehrig K."/>
            <person name="Ye F."/>
            <person name="Su P."/>
            <person name="Kiefer A.F."/>
            <person name="Nichols A."/>
            <person name="Cepeda A.J."/>
            <person name="Yan W."/>
            <person name="Fan B."/>
            <person name="Jiang Y."/>
            <person name="Adhikari A."/>
            <person name="Zheng C.-J."/>
            <person name="Schuster L."/>
            <person name="Cowan T.M."/>
            <person name="Smanski M.J."/>
            <person name="Chevrette M.G."/>
            <person name="De Carvalho L.P.S."/>
            <person name="Shen B."/>
        </authorList>
    </citation>
    <scope>NUCLEOTIDE SEQUENCE [LARGE SCALE GENOMIC DNA]</scope>
    <source>
        <strain evidence="1 2">NPDC078403</strain>
    </source>
</reference>
<gene>
    <name evidence="1" type="ORF">ACI2JU_13745</name>
</gene>
<comment type="caution">
    <text evidence="1">The sequence shown here is derived from an EMBL/GenBank/DDBJ whole genome shotgun (WGS) entry which is preliminary data.</text>
</comment>
<dbReference type="RefSeq" id="WP_404675710.1">
    <property type="nucleotide sequence ID" value="NZ_JBJDOT010000018.1"/>
</dbReference>
<dbReference type="Proteomes" id="UP001620262">
    <property type="component" value="Unassembled WGS sequence"/>
</dbReference>
<sequence>MHEMSKGSASPLVYLLTGYVENNKPVGKLTPVANRIVVAEQPESATYDTKKPIVLKTNSAGILSTINSESLETRLPFHAYMANNNQRPIIIPPMESIGLIANNNPSGWAKEFVDNLKNYSSSKTPPTYQ</sequence>
<accession>A0ABW8L1E6</accession>
<dbReference type="EMBL" id="JBJDOT010000018">
    <property type="protein sequence ID" value="MFK3864919.1"/>
    <property type="molecule type" value="Genomic_DNA"/>
</dbReference>
<evidence type="ECO:0000313" key="2">
    <source>
        <dbReference type="Proteomes" id="UP001620262"/>
    </source>
</evidence>
<keyword evidence="2" id="KW-1185">Reference proteome</keyword>
<organism evidence="1 2">
    <name type="scientific">Pseudoalteromonas rhizosphaerae</name>
    <dbReference type="NCBI Taxonomy" id="2518973"/>
    <lineage>
        <taxon>Bacteria</taxon>
        <taxon>Pseudomonadati</taxon>
        <taxon>Pseudomonadota</taxon>
        <taxon>Gammaproteobacteria</taxon>
        <taxon>Alteromonadales</taxon>
        <taxon>Pseudoalteromonadaceae</taxon>
        <taxon>Pseudoalteromonas</taxon>
    </lineage>
</organism>
<evidence type="ECO:0000313" key="1">
    <source>
        <dbReference type="EMBL" id="MFK3864919.1"/>
    </source>
</evidence>
<proteinExistence type="predicted"/>
<protein>
    <submittedName>
        <fullName evidence="1">Uncharacterized protein</fullName>
    </submittedName>
</protein>
<name>A0ABW8L1E6_9GAMM</name>